<dbReference type="Pfam" id="PF16916">
    <property type="entry name" value="ZT_dimer"/>
    <property type="match status" value="1"/>
</dbReference>
<evidence type="ECO:0000256" key="8">
    <source>
        <dbReference type="ARBA" id="ARBA00023136"/>
    </source>
</evidence>
<evidence type="ECO:0000256" key="1">
    <source>
        <dbReference type="ARBA" id="ARBA00003168"/>
    </source>
</evidence>
<dbReference type="OrthoDB" id="435980at2759"/>
<comment type="caution">
    <text evidence="11">The sequence shown here is derived from an EMBL/GenBank/DDBJ whole genome shotgun (WGS) entry which is preliminary data.</text>
</comment>
<dbReference type="FunFam" id="1.20.1510.10:FF:000023">
    <property type="entry name" value="Metal tolerance protein C1"/>
    <property type="match status" value="1"/>
</dbReference>
<reference evidence="11" key="1">
    <citation type="submission" date="2021-03" db="EMBL/GenBank/DDBJ databases">
        <authorList>
            <person name="Li Z."/>
            <person name="Yang C."/>
        </authorList>
    </citation>
    <scope>NUCLEOTIDE SEQUENCE</scope>
    <source>
        <strain evidence="11">Dzin_1.0</strain>
        <tissue evidence="11">Leaf</tissue>
    </source>
</reference>
<dbReference type="Pfam" id="PF01545">
    <property type="entry name" value="Cation_efflux"/>
    <property type="match status" value="1"/>
</dbReference>
<dbReference type="EMBL" id="JAGGNH010000003">
    <property type="protein sequence ID" value="KAJ0979761.1"/>
    <property type="molecule type" value="Genomic_DNA"/>
</dbReference>
<dbReference type="GO" id="GO:0005774">
    <property type="term" value="C:vacuolar membrane"/>
    <property type="evidence" value="ECO:0007669"/>
    <property type="project" value="UniProtKB-SubCell"/>
</dbReference>
<name>A0A9D5CTW9_9LILI</name>
<dbReference type="InterPro" id="IPR002524">
    <property type="entry name" value="Cation_efflux"/>
</dbReference>
<dbReference type="InterPro" id="IPR027469">
    <property type="entry name" value="Cation_efflux_TMD_sf"/>
</dbReference>
<feature type="domain" description="Cation efflux protein cytoplasmic" evidence="10">
    <location>
        <begin position="295"/>
        <end position="366"/>
    </location>
</feature>
<organism evidence="11 12">
    <name type="scientific">Dioscorea zingiberensis</name>
    <dbReference type="NCBI Taxonomy" id="325984"/>
    <lineage>
        <taxon>Eukaryota</taxon>
        <taxon>Viridiplantae</taxon>
        <taxon>Streptophyta</taxon>
        <taxon>Embryophyta</taxon>
        <taxon>Tracheophyta</taxon>
        <taxon>Spermatophyta</taxon>
        <taxon>Magnoliopsida</taxon>
        <taxon>Liliopsida</taxon>
        <taxon>Dioscoreales</taxon>
        <taxon>Dioscoreaceae</taxon>
        <taxon>Dioscorea</taxon>
    </lineage>
</organism>
<keyword evidence="7" id="KW-1133">Transmembrane helix</keyword>
<dbReference type="SUPFAM" id="SSF160240">
    <property type="entry name" value="Cation efflux protein cytoplasmic domain-like"/>
    <property type="match status" value="1"/>
</dbReference>
<protein>
    <recommendedName>
        <fullName evidence="13">Cation efflux protein cytoplasmic domain-containing protein</fullName>
    </recommendedName>
</protein>
<keyword evidence="4" id="KW-0813">Transport</keyword>
<dbReference type="FunFam" id="3.30.70.1350:FF:000008">
    <property type="entry name" value="Metal tolerance protein C1"/>
    <property type="match status" value="1"/>
</dbReference>
<keyword evidence="5" id="KW-0926">Vacuole</keyword>
<keyword evidence="12" id="KW-1185">Reference proteome</keyword>
<sequence length="482" mass="52482">MGIWFPRLTAIHSACRAAASSQSWRHQAHGRLFLPLTVEHQNHWLNSRRWHMGHSHGSHEWEPDRVFRLGLAADVALAAGKAFTGYFSGSTAILADAAHSVSDIVLSGVALWSFRAAKAPKDKEHPYGHGKFETLGTLGISSMLLVTAGGIAWHAVDILQSLLISAPDVVNHASLDHNHNHAGHHHGVDLDHPVLAVSMMITSISVKEGLYWITKKTGEKEGSGLMQANAWHHRADAVSSVVALIGVGGSILGVPFLDPLAGLVVSGMILKAGIETGWESVNELVDAGVPLPVLAPIKQTITQVDGVKGCHRLRGRKAGSSLYLDVHIEVDPFLSVMAAHDIGENVRHHIQKNHKQVTEVFIHIDPSYSHCSSLGESKGEDQKNMVSLKIDADSVIHDVISKLFSEKMSIEHITRHSLQGKVLLLVQVSMPPDMTIRDAMKIAREAEEEIWNASSCLSQVSIQLRLGHPILQLHETAVNKKV</sequence>
<evidence type="ECO:0000256" key="7">
    <source>
        <dbReference type="ARBA" id="ARBA00022989"/>
    </source>
</evidence>
<evidence type="ECO:0000313" key="12">
    <source>
        <dbReference type="Proteomes" id="UP001085076"/>
    </source>
</evidence>
<evidence type="ECO:0000256" key="4">
    <source>
        <dbReference type="ARBA" id="ARBA00022448"/>
    </source>
</evidence>
<evidence type="ECO:0000256" key="2">
    <source>
        <dbReference type="ARBA" id="ARBA00004128"/>
    </source>
</evidence>
<comment type="subcellular location">
    <subcellularLocation>
        <location evidence="2">Vacuole membrane</location>
        <topology evidence="2">Multi-pass membrane protein</topology>
    </subcellularLocation>
</comment>
<evidence type="ECO:0000256" key="6">
    <source>
        <dbReference type="ARBA" id="ARBA00022692"/>
    </source>
</evidence>
<evidence type="ECO:0000256" key="3">
    <source>
        <dbReference type="ARBA" id="ARBA00008873"/>
    </source>
</evidence>
<keyword evidence="8" id="KW-0472">Membrane</keyword>
<accession>A0A9D5CTW9</accession>
<dbReference type="InterPro" id="IPR036837">
    <property type="entry name" value="Cation_efflux_CTD_sf"/>
</dbReference>
<dbReference type="InterPro" id="IPR027470">
    <property type="entry name" value="Cation_efflux_CTD"/>
</dbReference>
<evidence type="ECO:0000313" key="11">
    <source>
        <dbReference type="EMBL" id="KAJ0979761.1"/>
    </source>
</evidence>
<dbReference type="SUPFAM" id="SSF161111">
    <property type="entry name" value="Cation efflux protein transmembrane domain-like"/>
    <property type="match status" value="1"/>
</dbReference>
<dbReference type="Gene3D" id="3.30.70.1350">
    <property type="entry name" value="Cation efflux protein, cytoplasmic domain"/>
    <property type="match status" value="2"/>
</dbReference>
<comment type="function">
    <text evidence="1">Involved in sequestration of excess metal in the cytoplasm into vacuoles to maintain metal homeostasis.</text>
</comment>
<comment type="similarity">
    <text evidence="3">Belongs to the cation diffusion facilitator (CDF) transporter (TC 2.A.4) family. SLC30A subfamily.</text>
</comment>
<dbReference type="GO" id="GO:0008324">
    <property type="term" value="F:monoatomic cation transmembrane transporter activity"/>
    <property type="evidence" value="ECO:0007669"/>
    <property type="project" value="InterPro"/>
</dbReference>
<dbReference type="AlphaFoldDB" id="A0A9D5CTW9"/>
<feature type="domain" description="Cation efflux protein transmembrane" evidence="9">
    <location>
        <begin position="69"/>
        <end position="285"/>
    </location>
</feature>
<dbReference type="Proteomes" id="UP001085076">
    <property type="component" value="Miscellaneous, Linkage group lg03"/>
</dbReference>
<dbReference type="PANTHER" id="PTHR43840:SF15">
    <property type="entry name" value="MITOCHONDRIAL METAL TRANSPORTER 1-RELATED"/>
    <property type="match status" value="1"/>
</dbReference>
<gene>
    <name evidence="11" type="ORF">J5N97_015235</name>
</gene>
<dbReference type="PANTHER" id="PTHR43840">
    <property type="entry name" value="MITOCHONDRIAL METAL TRANSPORTER 1-RELATED"/>
    <property type="match status" value="1"/>
</dbReference>
<dbReference type="Gene3D" id="1.20.1510.10">
    <property type="entry name" value="Cation efflux protein transmembrane domain"/>
    <property type="match status" value="1"/>
</dbReference>
<evidence type="ECO:0000259" key="9">
    <source>
        <dbReference type="Pfam" id="PF01545"/>
    </source>
</evidence>
<dbReference type="InterPro" id="IPR050291">
    <property type="entry name" value="CDF_Transporter"/>
</dbReference>
<evidence type="ECO:0000259" key="10">
    <source>
        <dbReference type="Pfam" id="PF16916"/>
    </source>
</evidence>
<dbReference type="InterPro" id="IPR058533">
    <property type="entry name" value="Cation_efflux_TM"/>
</dbReference>
<evidence type="ECO:0008006" key="13">
    <source>
        <dbReference type="Google" id="ProtNLM"/>
    </source>
</evidence>
<reference evidence="11" key="2">
    <citation type="journal article" date="2022" name="Hortic Res">
        <title>The genome of Dioscorea zingiberensis sheds light on the biosynthesis, origin and evolution of the medicinally important diosgenin saponins.</title>
        <authorList>
            <person name="Li Y."/>
            <person name="Tan C."/>
            <person name="Li Z."/>
            <person name="Guo J."/>
            <person name="Li S."/>
            <person name="Chen X."/>
            <person name="Wang C."/>
            <person name="Dai X."/>
            <person name="Yang H."/>
            <person name="Song W."/>
            <person name="Hou L."/>
            <person name="Xu J."/>
            <person name="Tong Z."/>
            <person name="Xu A."/>
            <person name="Yuan X."/>
            <person name="Wang W."/>
            <person name="Yang Q."/>
            <person name="Chen L."/>
            <person name="Sun Z."/>
            <person name="Wang K."/>
            <person name="Pan B."/>
            <person name="Chen J."/>
            <person name="Bao Y."/>
            <person name="Liu F."/>
            <person name="Qi X."/>
            <person name="Gang D.R."/>
            <person name="Wen J."/>
            <person name="Li J."/>
        </authorList>
    </citation>
    <scope>NUCLEOTIDE SEQUENCE</scope>
    <source>
        <strain evidence="11">Dzin_1.0</strain>
    </source>
</reference>
<evidence type="ECO:0000256" key="5">
    <source>
        <dbReference type="ARBA" id="ARBA00022554"/>
    </source>
</evidence>
<dbReference type="NCBIfam" id="TIGR01297">
    <property type="entry name" value="CDF"/>
    <property type="match status" value="1"/>
</dbReference>
<proteinExistence type="inferred from homology"/>
<keyword evidence="6" id="KW-0812">Transmembrane</keyword>